<protein>
    <recommendedName>
        <fullName evidence="6">FecR protein domain-containing protein</fullName>
    </recommendedName>
</protein>
<dbReference type="Proteomes" id="UP000219559">
    <property type="component" value="Unassembled WGS sequence"/>
</dbReference>
<dbReference type="PANTHER" id="PTHR30273:SF2">
    <property type="entry name" value="PROTEIN FECR"/>
    <property type="match status" value="1"/>
</dbReference>
<keyword evidence="1" id="KW-1133">Transmembrane helix</keyword>
<feature type="domain" description="Protein FecR C-terminal" evidence="3">
    <location>
        <begin position="326"/>
        <end position="393"/>
    </location>
</feature>
<evidence type="ECO:0000256" key="1">
    <source>
        <dbReference type="SAM" id="Phobius"/>
    </source>
</evidence>
<dbReference type="Gene3D" id="2.60.120.1440">
    <property type="match status" value="1"/>
</dbReference>
<comment type="caution">
    <text evidence="4">The sequence shown here is derived from an EMBL/GenBank/DDBJ whole genome shotgun (WGS) entry which is preliminary data.</text>
</comment>
<keyword evidence="1" id="KW-0472">Membrane</keyword>
<dbReference type="Pfam" id="PF04773">
    <property type="entry name" value="FecR"/>
    <property type="match status" value="1"/>
</dbReference>
<dbReference type="PANTHER" id="PTHR30273">
    <property type="entry name" value="PERIPLASMIC SIGNAL SENSOR AND SIGMA FACTOR ACTIVATOR FECR-RELATED"/>
    <property type="match status" value="1"/>
</dbReference>
<dbReference type="Gene3D" id="3.55.50.30">
    <property type="match status" value="1"/>
</dbReference>
<dbReference type="InterPro" id="IPR006860">
    <property type="entry name" value="FecR"/>
</dbReference>
<keyword evidence="1" id="KW-0812">Transmembrane</keyword>
<proteinExistence type="predicted"/>
<evidence type="ECO:0000259" key="2">
    <source>
        <dbReference type="Pfam" id="PF04773"/>
    </source>
</evidence>
<feature type="transmembrane region" description="Helical" evidence="1">
    <location>
        <begin position="88"/>
        <end position="108"/>
    </location>
</feature>
<dbReference type="GO" id="GO:0016989">
    <property type="term" value="F:sigma factor antagonist activity"/>
    <property type="evidence" value="ECO:0007669"/>
    <property type="project" value="TreeGrafter"/>
</dbReference>
<accession>A0A2A4G8Z2</accession>
<dbReference type="AlphaFoldDB" id="A0A2A4G8Z2"/>
<name>A0A2A4G8Z2_9FLAO</name>
<reference evidence="4 5" key="1">
    <citation type="submission" date="2017-04" db="EMBL/GenBank/DDBJ databases">
        <title>A new member of the family Flavobacteriaceae isolated from ascidians.</title>
        <authorList>
            <person name="Chen L."/>
        </authorList>
    </citation>
    <scope>NUCLEOTIDE SEQUENCE [LARGE SCALE GENOMIC DNA]</scope>
    <source>
        <strain evidence="4 5">HQA918</strain>
    </source>
</reference>
<dbReference type="EMBL" id="NBWU01000003">
    <property type="protein sequence ID" value="PCE64456.1"/>
    <property type="molecule type" value="Genomic_DNA"/>
</dbReference>
<evidence type="ECO:0000259" key="3">
    <source>
        <dbReference type="Pfam" id="PF16344"/>
    </source>
</evidence>
<evidence type="ECO:0000313" key="5">
    <source>
        <dbReference type="Proteomes" id="UP000219559"/>
    </source>
</evidence>
<dbReference type="RefSeq" id="WP_097440577.1">
    <property type="nucleotide sequence ID" value="NZ_KZ300476.1"/>
</dbReference>
<evidence type="ECO:0000313" key="4">
    <source>
        <dbReference type="EMBL" id="PCE64456.1"/>
    </source>
</evidence>
<dbReference type="InterPro" id="IPR032508">
    <property type="entry name" value="FecR_C"/>
</dbReference>
<keyword evidence="5" id="KW-1185">Reference proteome</keyword>
<dbReference type="InterPro" id="IPR012373">
    <property type="entry name" value="Ferrdict_sens_TM"/>
</dbReference>
<gene>
    <name evidence="4" type="ORF">B7P33_09220</name>
</gene>
<sequence length="404" mass="45196">MKAPNDLKQLFLKYLENDMTQEEFDAFMDLINERPEGLAQLIDSHGIDPTELGKRKDFQQRPSPEFSNRLLETIATPKRNPKAMWRPYFAIAATLIVLVAIGLGLFMAPEANTVNTQEVVAGKNEPGKENIVLKQADSQLKLVAENGTLQIFDANGKVSGQQTGNTLSYTQEMGAPEEKLAFNELTVPYGKTFDLQLSDGSHVKLNAGTTLKYPIRFLKDHPRQVYLEGEAYFEVAHDPKHPFTVHVNDKEVRVLGTAFNVSNFAEDGTTNTVLVSGSVALSNTDATGPDTLLKPGQKGAWHHVDQALVVEAVDIDLYTAWTKNQMILKKTAFGAIRKKLERKHNVTIENRYGLLDVQVYTVTFGDESIEEILEAFMEDIPFDYQRNENHIIITATTQQNTLPM</sequence>
<dbReference type="OrthoDB" id="651134at2"/>
<dbReference type="Pfam" id="PF16344">
    <property type="entry name" value="FecR_C"/>
    <property type="match status" value="1"/>
</dbReference>
<evidence type="ECO:0008006" key="6">
    <source>
        <dbReference type="Google" id="ProtNLM"/>
    </source>
</evidence>
<feature type="domain" description="FecR protein" evidence="2">
    <location>
        <begin position="189"/>
        <end position="279"/>
    </location>
</feature>
<organism evidence="4 5">
    <name type="scientific">Sediminicola luteus</name>
    <dbReference type="NCBI Taxonomy" id="319238"/>
    <lineage>
        <taxon>Bacteria</taxon>
        <taxon>Pseudomonadati</taxon>
        <taxon>Bacteroidota</taxon>
        <taxon>Flavobacteriia</taxon>
        <taxon>Flavobacteriales</taxon>
        <taxon>Flavobacteriaceae</taxon>
        <taxon>Sediminicola</taxon>
    </lineage>
</organism>